<dbReference type="eggNOG" id="KOG3715">
    <property type="taxonomic scope" value="Eukaryota"/>
</dbReference>
<dbReference type="InterPro" id="IPR037520">
    <property type="entry name" value="Folliculin/SMCR8_longin"/>
</dbReference>
<evidence type="ECO:0000259" key="2">
    <source>
        <dbReference type="PROSITE" id="PS51834"/>
    </source>
</evidence>
<dbReference type="InterPro" id="IPR021713">
    <property type="entry name" value="Folliculin"/>
</dbReference>
<dbReference type="EMBL" id="KE123905">
    <property type="protein sequence ID" value="EPB91807.1"/>
    <property type="molecule type" value="Genomic_DNA"/>
</dbReference>
<gene>
    <name evidence="3" type="ORF">HMPREF1544_01315</name>
</gene>
<dbReference type="Pfam" id="PF11704">
    <property type="entry name" value="Folliculin"/>
    <property type="match status" value="1"/>
</dbReference>
<reference evidence="4" key="1">
    <citation type="submission" date="2013-05" db="EMBL/GenBank/DDBJ databases">
        <title>The Genome sequence of Mucor circinelloides f. circinelloides 1006PhL.</title>
        <authorList>
            <consortium name="The Broad Institute Genomics Platform"/>
            <person name="Cuomo C."/>
            <person name="Earl A."/>
            <person name="Findley K."/>
            <person name="Lee S.C."/>
            <person name="Walker B."/>
            <person name="Young S."/>
            <person name="Zeng Q."/>
            <person name="Gargeya S."/>
            <person name="Fitzgerald M."/>
            <person name="Haas B."/>
            <person name="Abouelleil A."/>
            <person name="Allen A.W."/>
            <person name="Alvarado L."/>
            <person name="Arachchi H.M."/>
            <person name="Berlin A.M."/>
            <person name="Chapman S.B."/>
            <person name="Gainer-Dewar J."/>
            <person name="Goldberg J."/>
            <person name="Griggs A."/>
            <person name="Gujja S."/>
            <person name="Hansen M."/>
            <person name="Howarth C."/>
            <person name="Imamovic A."/>
            <person name="Ireland A."/>
            <person name="Larimer J."/>
            <person name="McCowan C."/>
            <person name="Murphy C."/>
            <person name="Pearson M."/>
            <person name="Poon T.W."/>
            <person name="Priest M."/>
            <person name="Roberts A."/>
            <person name="Saif S."/>
            <person name="Shea T."/>
            <person name="Sisk P."/>
            <person name="Sykes S."/>
            <person name="Wortman J."/>
            <person name="Nusbaum C."/>
            <person name="Birren B."/>
        </authorList>
    </citation>
    <scope>NUCLEOTIDE SEQUENCE [LARGE SCALE GENOMIC DNA]</scope>
    <source>
        <strain evidence="4">1006PhL</strain>
    </source>
</reference>
<dbReference type="PROSITE" id="PS51834">
    <property type="entry name" value="DENN_FLCN_SMCR8"/>
    <property type="match status" value="1"/>
</dbReference>
<evidence type="ECO:0000256" key="1">
    <source>
        <dbReference type="SAM" id="SignalP"/>
    </source>
</evidence>
<dbReference type="Proteomes" id="UP000014254">
    <property type="component" value="Unassembled WGS sequence"/>
</dbReference>
<dbReference type="InterPro" id="IPR012349">
    <property type="entry name" value="Split_barrel_FMN-bd"/>
</dbReference>
<dbReference type="STRING" id="1220926.S2JTN2"/>
<dbReference type="InterPro" id="IPR055343">
    <property type="entry name" value="CREG_beta-barrel"/>
</dbReference>
<keyword evidence="4" id="KW-1185">Reference proteome</keyword>
<dbReference type="Pfam" id="PF13883">
    <property type="entry name" value="CREG_beta-barrel"/>
    <property type="match status" value="1"/>
</dbReference>
<dbReference type="PANTHER" id="PTHR31441:SF2">
    <property type="entry name" value="FOLLICULIN"/>
    <property type="match status" value="1"/>
</dbReference>
<evidence type="ECO:0000313" key="3">
    <source>
        <dbReference type="EMBL" id="EPB91807.1"/>
    </source>
</evidence>
<dbReference type="GO" id="GO:0005829">
    <property type="term" value="C:cytosol"/>
    <property type="evidence" value="ECO:0007669"/>
    <property type="project" value="TreeGrafter"/>
</dbReference>
<dbReference type="InterPro" id="IPR037521">
    <property type="entry name" value="FLCN/SMCR8_DENN"/>
</dbReference>
<evidence type="ECO:0000313" key="4">
    <source>
        <dbReference type="Proteomes" id="UP000014254"/>
    </source>
</evidence>
<proteinExistence type="predicted"/>
<dbReference type="InParanoid" id="S2JTN2"/>
<dbReference type="VEuPathDB" id="FungiDB:HMPREF1544_01315"/>
<dbReference type="Gene3D" id="2.30.110.10">
    <property type="entry name" value="Electron Transport, Fmn-binding Protein, Chain A"/>
    <property type="match status" value="1"/>
</dbReference>
<feature type="signal peptide" evidence="1">
    <location>
        <begin position="1"/>
        <end position="15"/>
    </location>
</feature>
<keyword evidence="1" id="KW-0732">Signal</keyword>
<feature type="chain" id="PRO_5012361868" description="UDENN FLCN/SMCR8-type domain-containing protein" evidence="1">
    <location>
        <begin position="16"/>
        <end position="539"/>
    </location>
</feature>
<protein>
    <recommendedName>
        <fullName evidence="2">UDENN FLCN/SMCR8-type domain-containing protein</fullName>
    </recommendedName>
</protein>
<sequence>MNALVALLHFCEVHGPCVVYCTQTIHTNSPTLNESDMCSNSSSISASPIPILPSKYPTALQQASSMSTTYSSSSLRKNSVSSLNTAATNTTNMAGIGAPVALATTPTSIATIGTAPSTTCAACTAQLPLINNGTSITEAKRLVTTDDDDPTIQYIGTSKSPQQPHLYKAVRLACVRSLTAEFCQGRDGPVLFGDDENGHVMSYMFKLRDAQARGEARFYALMMLMTDRVYLVSCWPLLVSAFRSMALNLQERANIVFQREKDGMRQITQSSRRAPAMTSQDQFYRRRSNTALRSLVDLLGIKDIYAQIQAQFSYTLKLASRKRMEKLTLGRRESALYQKLKADYEAKKKSNNSSKPASQNSIEAAAKLTRKIVSDAGRGHILTLMDESVSKEFSGFPFGIMEYYSDKCTPNGNLLLFMSDLQMSARNMHKNTEKVAFTITALKDYNPGWNNHSTPVQQPRFTMFGSIKRVPESKTDIAMDCFTKTHAEAKPWKSFHDFNFYEFDVKGIYYVGGFGGLNYIGWIPIDLYQTAGFGRLMEQ</sequence>
<dbReference type="PANTHER" id="PTHR31441">
    <property type="entry name" value="FOLLICULIN FAMILY MEMBER"/>
    <property type="match status" value="1"/>
</dbReference>
<organism evidence="3 4">
    <name type="scientific">Mucor circinelloides f. circinelloides (strain 1006PhL)</name>
    <name type="common">Mucormycosis agent</name>
    <name type="synonym">Calyptromyces circinelloides</name>
    <dbReference type="NCBI Taxonomy" id="1220926"/>
    <lineage>
        <taxon>Eukaryota</taxon>
        <taxon>Fungi</taxon>
        <taxon>Fungi incertae sedis</taxon>
        <taxon>Mucoromycota</taxon>
        <taxon>Mucoromycotina</taxon>
        <taxon>Mucoromycetes</taxon>
        <taxon>Mucorales</taxon>
        <taxon>Mucorineae</taxon>
        <taxon>Mucoraceae</taxon>
        <taxon>Mucor</taxon>
    </lineage>
</organism>
<dbReference type="AlphaFoldDB" id="S2JTN2"/>
<dbReference type="SUPFAM" id="SSF50475">
    <property type="entry name" value="FMN-binding split barrel"/>
    <property type="match status" value="1"/>
</dbReference>
<name>S2JTN2_MUCC1</name>
<feature type="domain" description="UDENN FLCN/SMCR8-type" evidence="2">
    <location>
        <begin position="134"/>
        <end position="539"/>
    </location>
</feature>
<dbReference type="OrthoDB" id="2138282at2759"/>
<accession>S2JTN2</accession>
<dbReference type="GO" id="GO:1904263">
    <property type="term" value="P:positive regulation of TORC1 signaling"/>
    <property type="evidence" value="ECO:0007669"/>
    <property type="project" value="TreeGrafter"/>
</dbReference>
<dbReference type="GO" id="GO:0005096">
    <property type="term" value="F:GTPase activator activity"/>
    <property type="evidence" value="ECO:0007669"/>
    <property type="project" value="InterPro"/>
</dbReference>